<evidence type="ECO:0000313" key="2">
    <source>
        <dbReference type="Proteomes" id="UP000234323"/>
    </source>
</evidence>
<name>A0A2I1HPZ3_9GLOM</name>
<accession>A0A2I1HPZ3</accession>
<dbReference type="Proteomes" id="UP000234323">
    <property type="component" value="Unassembled WGS sequence"/>
</dbReference>
<proteinExistence type="predicted"/>
<sequence>MCKICLSLTKPFSLCKGINFSGRNVFPRHKKLSLLFSVGNNKSDEMELQDEMGDECNNNFK</sequence>
<organism evidence="1 2">
    <name type="scientific">Rhizophagus irregularis</name>
    <dbReference type="NCBI Taxonomy" id="588596"/>
    <lineage>
        <taxon>Eukaryota</taxon>
        <taxon>Fungi</taxon>
        <taxon>Fungi incertae sedis</taxon>
        <taxon>Mucoromycota</taxon>
        <taxon>Glomeromycotina</taxon>
        <taxon>Glomeromycetes</taxon>
        <taxon>Glomerales</taxon>
        <taxon>Glomeraceae</taxon>
        <taxon>Rhizophagus</taxon>
    </lineage>
</organism>
<reference evidence="1 2" key="1">
    <citation type="submission" date="2015-10" db="EMBL/GenBank/DDBJ databases">
        <title>Genome analyses suggest a sexual origin of heterokaryosis in a supposedly ancient asexual fungus.</title>
        <authorList>
            <person name="Ropars J."/>
            <person name="Sedzielewska K."/>
            <person name="Noel J."/>
            <person name="Charron P."/>
            <person name="Farinelli L."/>
            <person name="Marton T."/>
            <person name="Kruger M."/>
            <person name="Pelin A."/>
            <person name="Brachmann A."/>
            <person name="Corradi N."/>
        </authorList>
    </citation>
    <scope>NUCLEOTIDE SEQUENCE [LARGE SCALE GENOMIC DNA]</scope>
    <source>
        <strain evidence="1 2">A4</strain>
    </source>
</reference>
<protein>
    <submittedName>
        <fullName evidence="1">Uncharacterized protein</fullName>
    </submittedName>
</protein>
<dbReference type="AlphaFoldDB" id="A0A2I1HPZ3"/>
<gene>
    <name evidence="1" type="ORF">RhiirA4_485280</name>
</gene>
<evidence type="ECO:0000313" key="1">
    <source>
        <dbReference type="EMBL" id="PKY60942.1"/>
    </source>
</evidence>
<keyword evidence="2" id="KW-1185">Reference proteome</keyword>
<dbReference type="EMBL" id="LLXI01004773">
    <property type="protein sequence ID" value="PKY60942.1"/>
    <property type="molecule type" value="Genomic_DNA"/>
</dbReference>
<comment type="caution">
    <text evidence="1">The sequence shown here is derived from an EMBL/GenBank/DDBJ whole genome shotgun (WGS) entry which is preliminary data.</text>
</comment>